<dbReference type="Proteomes" id="UP000447393">
    <property type="component" value="Unassembled WGS sequence"/>
</dbReference>
<sequence>MKILKIIATYISVLIESILLFILNFVVGFFDIILSSSLFVVPILFFVFKGTFGLEYWQLIAFLAVWILLRLLRHTVQKWFGDKLDTYSENVIRYAKAKDEYDG</sequence>
<reference evidence="2 3" key="1">
    <citation type="submission" date="2019-11" db="EMBL/GenBank/DDBJ databases">
        <title>Genome sequences of 17 halophilic strains isolated from different environments.</title>
        <authorList>
            <person name="Furrow R.E."/>
        </authorList>
    </citation>
    <scope>NUCLEOTIDE SEQUENCE [LARGE SCALE GENOMIC DNA]</scope>
    <source>
        <strain evidence="2 3">22505_10_Sand</strain>
    </source>
</reference>
<evidence type="ECO:0000256" key="1">
    <source>
        <dbReference type="SAM" id="Phobius"/>
    </source>
</evidence>
<dbReference type="EMBL" id="WMEZ01000005">
    <property type="protein sequence ID" value="MYL50435.1"/>
    <property type="molecule type" value="Genomic_DNA"/>
</dbReference>
<feature type="transmembrane region" description="Helical" evidence="1">
    <location>
        <begin position="54"/>
        <end position="72"/>
    </location>
</feature>
<evidence type="ECO:0000313" key="3">
    <source>
        <dbReference type="Proteomes" id="UP000447393"/>
    </source>
</evidence>
<feature type="transmembrane region" description="Helical" evidence="1">
    <location>
        <begin position="21"/>
        <end position="48"/>
    </location>
</feature>
<dbReference type="AlphaFoldDB" id="A0A845E454"/>
<organism evidence="2 3">
    <name type="scientific">Halobacillus litoralis</name>
    <dbReference type="NCBI Taxonomy" id="45668"/>
    <lineage>
        <taxon>Bacteria</taxon>
        <taxon>Bacillati</taxon>
        <taxon>Bacillota</taxon>
        <taxon>Bacilli</taxon>
        <taxon>Bacillales</taxon>
        <taxon>Bacillaceae</taxon>
        <taxon>Halobacillus</taxon>
    </lineage>
</organism>
<evidence type="ECO:0000313" key="2">
    <source>
        <dbReference type="EMBL" id="MYL50435.1"/>
    </source>
</evidence>
<keyword evidence="1" id="KW-1133">Transmembrane helix</keyword>
<gene>
    <name evidence="2" type="ORF">GLV98_13135</name>
</gene>
<dbReference type="OrthoDB" id="9955408at2"/>
<keyword evidence="1" id="KW-0472">Membrane</keyword>
<dbReference type="RefSeq" id="WP_160915929.1">
    <property type="nucleotide sequence ID" value="NZ_WMEZ01000005.1"/>
</dbReference>
<name>A0A845E454_9BACI</name>
<comment type="caution">
    <text evidence="2">The sequence shown here is derived from an EMBL/GenBank/DDBJ whole genome shotgun (WGS) entry which is preliminary data.</text>
</comment>
<keyword evidence="1" id="KW-0812">Transmembrane</keyword>
<proteinExistence type="predicted"/>
<protein>
    <submittedName>
        <fullName evidence="2">Uncharacterized protein</fullName>
    </submittedName>
</protein>
<accession>A0A845E454</accession>